<evidence type="ECO:0000256" key="1">
    <source>
        <dbReference type="SAM" id="MobiDB-lite"/>
    </source>
</evidence>
<feature type="region of interest" description="Disordered" evidence="1">
    <location>
        <begin position="15"/>
        <end position="43"/>
    </location>
</feature>
<protein>
    <recommendedName>
        <fullName evidence="4">Protein ImuA</fullName>
    </recommendedName>
</protein>
<accession>A0ABU0Z8N1</accession>
<evidence type="ECO:0008006" key="4">
    <source>
        <dbReference type="Google" id="ProtNLM"/>
    </source>
</evidence>
<evidence type="ECO:0000313" key="2">
    <source>
        <dbReference type="EMBL" id="MDQ7880196.1"/>
    </source>
</evidence>
<sequence length="279" mass="29122">MGAIVQLTAQHVHETVGQEPTVPEPAALRAGRTASADVGRGPGPTNTVAQLRAQLERVQGRRLDAPVLPVHPALASLLPGGGLRPGSAYSLPRSTSVLLALLAQPSQSGSWCGVIGMPRLGAEAAEGLGVDLSRLVLIPDPGARWLAVTSTVAEVLPVVAVRPSGRAADGEISRLAARLRDRGAVLLVQGPWPQAEAVIEVGEPAWEGVGRGHGYLSGREVTLTSSSRRWPRSRRARVMLPDAAGHVSAPERMRPVESLHPAAASAYEVSLGHRVRAVG</sequence>
<keyword evidence="3" id="KW-1185">Reference proteome</keyword>
<name>A0ABU0Z8N1_9MICO</name>
<dbReference type="RefSeq" id="WP_308869861.1">
    <property type="nucleotide sequence ID" value="NZ_JAVFWO010000008.1"/>
</dbReference>
<reference evidence="2 3" key="1">
    <citation type="submission" date="2023-08" db="EMBL/GenBank/DDBJ databases">
        <title>Microbacterium psychrotolerans sp. nov., a psychrotolerant bacterium isolated from soil in Heilongjiang Province, China.</title>
        <authorList>
            <person name="An P."/>
            <person name="Zhao D."/>
            <person name="Xiang H."/>
        </authorList>
    </citation>
    <scope>NUCLEOTIDE SEQUENCE [LARGE SCALE GENOMIC DNA]</scope>
    <source>
        <strain evidence="2 3">QXD-8</strain>
    </source>
</reference>
<dbReference type="EMBL" id="JAVFWO010000008">
    <property type="protein sequence ID" value="MDQ7880196.1"/>
    <property type="molecule type" value="Genomic_DNA"/>
</dbReference>
<gene>
    <name evidence="2" type="ORF">Q9R08_19555</name>
</gene>
<comment type="caution">
    <text evidence="2">The sequence shown here is derived from an EMBL/GenBank/DDBJ whole genome shotgun (WGS) entry which is preliminary data.</text>
</comment>
<proteinExistence type="predicted"/>
<organism evidence="2 3">
    <name type="scientific">Microbacterium psychrotolerans</name>
    <dbReference type="NCBI Taxonomy" id="3068321"/>
    <lineage>
        <taxon>Bacteria</taxon>
        <taxon>Bacillati</taxon>
        <taxon>Actinomycetota</taxon>
        <taxon>Actinomycetes</taxon>
        <taxon>Micrococcales</taxon>
        <taxon>Microbacteriaceae</taxon>
        <taxon>Microbacterium</taxon>
    </lineage>
</organism>
<dbReference type="Proteomes" id="UP001235133">
    <property type="component" value="Unassembled WGS sequence"/>
</dbReference>
<evidence type="ECO:0000313" key="3">
    <source>
        <dbReference type="Proteomes" id="UP001235133"/>
    </source>
</evidence>